<dbReference type="AlphaFoldDB" id="A0A7J0H638"/>
<accession>A0A7J0H638</accession>
<protein>
    <submittedName>
        <fullName evidence="1">Transcriptional corepressor LEUNIG</fullName>
    </submittedName>
</protein>
<dbReference type="InterPro" id="IPR001680">
    <property type="entry name" value="WD40_rpt"/>
</dbReference>
<comment type="caution">
    <text evidence="1">The sequence shown here is derived from an EMBL/GenBank/DDBJ whole genome shotgun (WGS) entry which is preliminary data.</text>
</comment>
<gene>
    <name evidence="1" type="ORF">Acr_27g0002950</name>
</gene>
<dbReference type="InterPro" id="IPR036322">
    <property type="entry name" value="WD40_repeat_dom_sf"/>
</dbReference>
<reference evidence="1 2" key="1">
    <citation type="submission" date="2019-07" db="EMBL/GenBank/DDBJ databases">
        <title>De Novo Assembly of kiwifruit Actinidia rufa.</title>
        <authorList>
            <person name="Sugita-Konishi S."/>
            <person name="Sato K."/>
            <person name="Mori E."/>
            <person name="Abe Y."/>
            <person name="Kisaki G."/>
            <person name="Hamano K."/>
            <person name="Suezawa K."/>
            <person name="Otani M."/>
            <person name="Fukuda T."/>
            <person name="Manabe T."/>
            <person name="Gomi K."/>
            <person name="Tabuchi M."/>
            <person name="Akimitsu K."/>
            <person name="Kataoka I."/>
        </authorList>
    </citation>
    <scope>NUCLEOTIDE SEQUENCE [LARGE SCALE GENOMIC DNA]</scope>
    <source>
        <strain evidence="2">cv. Fuchu</strain>
    </source>
</reference>
<dbReference type="EMBL" id="BJWL01000027">
    <property type="protein sequence ID" value="GFZ18556.1"/>
    <property type="molecule type" value="Genomic_DNA"/>
</dbReference>
<dbReference type="Proteomes" id="UP000585474">
    <property type="component" value="Unassembled WGS sequence"/>
</dbReference>
<name>A0A7J0H638_9ERIC</name>
<dbReference type="PANTHER" id="PTHR44376:SF5">
    <property type="entry name" value="TRANSCRIPTIONAL COREPRESSOR LEUNIG ISOFORM X1"/>
    <property type="match status" value="1"/>
</dbReference>
<organism evidence="1 2">
    <name type="scientific">Actinidia rufa</name>
    <dbReference type="NCBI Taxonomy" id="165716"/>
    <lineage>
        <taxon>Eukaryota</taxon>
        <taxon>Viridiplantae</taxon>
        <taxon>Streptophyta</taxon>
        <taxon>Embryophyta</taxon>
        <taxon>Tracheophyta</taxon>
        <taxon>Spermatophyta</taxon>
        <taxon>Magnoliopsida</taxon>
        <taxon>eudicotyledons</taxon>
        <taxon>Gunneridae</taxon>
        <taxon>Pentapetalae</taxon>
        <taxon>asterids</taxon>
        <taxon>Ericales</taxon>
        <taxon>Actinidiaceae</taxon>
        <taxon>Actinidia</taxon>
    </lineage>
</organism>
<dbReference type="OrthoDB" id="5600002at2759"/>
<proteinExistence type="predicted"/>
<evidence type="ECO:0000313" key="2">
    <source>
        <dbReference type="Proteomes" id="UP000585474"/>
    </source>
</evidence>
<dbReference type="Gene3D" id="2.130.10.10">
    <property type="entry name" value="YVTN repeat-like/Quinoprotein amine dehydrogenase"/>
    <property type="match status" value="1"/>
</dbReference>
<keyword evidence="2" id="KW-1185">Reference proteome</keyword>
<dbReference type="SUPFAM" id="SSF50978">
    <property type="entry name" value="WD40 repeat-like"/>
    <property type="match status" value="1"/>
</dbReference>
<dbReference type="GO" id="GO:0003714">
    <property type="term" value="F:transcription corepressor activity"/>
    <property type="evidence" value="ECO:0007669"/>
    <property type="project" value="InterPro"/>
</dbReference>
<dbReference type="PANTHER" id="PTHR44376">
    <property type="entry name" value="TRANSCRIPTIONAL REGULATOR OF FILAMENTOUS GROWTH FLO8"/>
    <property type="match status" value="1"/>
</dbReference>
<sequence length="71" mass="7608">MGGGSLASAGIKEENEREVRLPPESKVHIKPIHSICWDPSGEFLASVSEDSVRVWSLGTGSEGECVHELSC</sequence>
<evidence type="ECO:0000313" key="1">
    <source>
        <dbReference type="EMBL" id="GFZ18556.1"/>
    </source>
</evidence>
<dbReference type="InterPro" id="IPR044716">
    <property type="entry name" value="LEUNIG-like"/>
</dbReference>
<dbReference type="SMART" id="SM00320">
    <property type="entry name" value="WD40"/>
    <property type="match status" value="1"/>
</dbReference>
<dbReference type="InterPro" id="IPR015943">
    <property type="entry name" value="WD40/YVTN_repeat-like_dom_sf"/>
</dbReference>